<feature type="region of interest" description="Disordered" evidence="1">
    <location>
        <begin position="149"/>
        <end position="174"/>
    </location>
</feature>
<proteinExistence type="predicted"/>
<sequence>MVAPKKAKKVLEHALTELSHWITQHSHSPNQPKAISVRDIPVFVEKLQKQISHFVEELIESPALENVAKEFKGKCDEVQDAVSQSLLPANENSEKTVNALKQLQKVVTNALKKLNQVFKELFKNSVITAAPTFTPHHGQQVVHLANEQKFKSHGSHSPQVDSLRHYNIPPGKKG</sequence>
<evidence type="ECO:0000313" key="2">
    <source>
        <dbReference type="EMBL" id="KRG21282.1"/>
    </source>
</evidence>
<dbReference type="AlphaFoldDB" id="A0A0Q9YU86"/>
<keyword evidence="4" id="KW-1185">Reference proteome</keyword>
<dbReference type="Proteomes" id="UP000051497">
    <property type="component" value="Unassembled WGS sequence"/>
</dbReference>
<accession>A0A0Q9YU86</accession>
<evidence type="ECO:0000313" key="3">
    <source>
        <dbReference type="EMBL" id="MCS5710850.1"/>
    </source>
</evidence>
<reference evidence="2" key="1">
    <citation type="submission" date="2015-09" db="EMBL/GenBank/DDBJ databases">
        <title>Draft Genome Sequences of Two Novel Amoeba-resistant Intranuclear Bacteria, Candidatus Berkiella cookevillensis and Candidatus Berkiella aquae.</title>
        <authorList>
            <person name="Mehari Y.T."/>
            <person name="Arivett B.A."/>
            <person name="Farone A.L."/>
            <person name="Gunderson J.H."/>
            <person name="Farone M.B."/>
        </authorList>
    </citation>
    <scope>NUCLEOTIDE SEQUENCE [LARGE SCALE GENOMIC DNA]</scope>
    <source>
        <strain evidence="2">HT99</strain>
    </source>
</reference>
<protein>
    <submittedName>
        <fullName evidence="2">Uncharacterized protein</fullName>
    </submittedName>
</protein>
<name>A0A0Q9YU86_9GAMM</name>
<comment type="caution">
    <text evidence="2">The sequence shown here is derived from an EMBL/GenBank/DDBJ whole genome shotgun (WGS) entry which is preliminary data.</text>
</comment>
<dbReference type="EMBL" id="LKAJ02000001">
    <property type="protein sequence ID" value="MCS5710850.1"/>
    <property type="molecule type" value="Genomic_DNA"/>
</dbReference>
<reference evidence="3" key="3">
    <citation type="submission" date="2021-06" db="EMBL/GenBank/DDBJ databases">
        <title>Genomic Description and Analysis of Intracellular Bacteria, Candidatus Berkiella cookevillensis and Candidatus Berkiella aquae.</title>
        <authorList>
            <person name="Kidane D.T."/>
            <person name="Mehari Y.T."/>
            <person name="Rice F.C."/>
            <person name="Arivett B.A."/>
            <person name="Farone A.L."/>
            <person name="Berk S.G."/>
            <person name="Farone M.B."/>
        </authorList>
    </citation>
    <scope>NUCLEOTIDE SEQUENCE</scope>
    <source>
        <strain evidence="3">HT99</strain>
    </source>
</reference>
<organism evidence="2">
    <name type="scientific">Candidatus Berkiella aquae</name>
    <dbReference type="NCBI Taxonomy" id="295108"/>
    <lineage>
        <taxon>Bacteria</taxon>
        <taxon>Pseudomonadati</taxon>
        <taxon>Pseudomonadota</taxon>
        <taxon>Gammaproteobacteria</taxon>
        <taxon>Candidatus Berkiellales</taxon>
        <taxon>Candidatus Berkiellaceae</taxon>
        <taxon>Candidatus Berkiella</taxon>
    </lineage>
</organism>
<dbReference type="EMBL" id="LKAJ01000005">
    <property type="protein sequence ID" value="KRG21282.1"/>
    <property type="molecule type" value="Genomic_DNA"/>
</dbReference>
<reference evidence="3" key="2">
    <citation type="journal article" date="2016" name="Genome Announc.">
        <title>Draft Genome Sequences of Two Novel Amoeba-Resistant Intranuclear Bacteria, 'Candidatus Berkiella cookevillensis' and 'Candidatus Berkiella aquae'.</title>
        <authorList>
            <person name="Mehari Y.T."/>
            <person name="Arivett B.A."/>
            <person name="Farone A.L."/>
            <person name="Gunderson J.H."/>
            <person name="Farone M.B."/>
        </authorList>
    </citation>
    <scope>NUCLEOTIDE SEQUENCE</scope>
    <source>
        <strain evidence="3">HT99</strain>
    </source>
</reference>
<gene>
    <name evidence="3" type="ORF">HT99x_005370</name>
    <name evidence="2" type="ORF">HT99x_01458</name>
</gene>
<dbReference type="RefSeq" id="WP_139016593.1">
    <property type="nucleotide sequence ID" value="NZ_LKAJ02000001.1"/>
</dbReference>
<evidence type="ECO:0000256" key="1">
    <source>
        <dbReference type="SAM" id="MobiDB-lite"/>
    </source>
</evidence>
<evidence type="ECO:0000313" key="4">
    <source>
        <dbReference type="Proteomes" id="UP000051497"/>
    </source>
</evidence>